<evidence type="ECO:0000259" key="1">
    <source>
        <dbReference type="Pfam" id="PF07727"/>
    </source>
</evidence>
<organism evidence="2">
    <name type="scientific">Sesamum calycinum</name>
    <dbReference type="NCBI Taxonomy" id="2727403"/>
    <lineage>
        <taxon>Eukaryota</taxon>
        <taxon>Viridiplantae</taxon>
        <taxon>Streptophyta</taxon>
        <taxon>Embryophyta</taxon>
        <taxon>Tracheophyta</taxon>
        <taxon>Spermatophyta</taxon>
        <taxon>Magnoliopsida</taxon>
        <taxon>eudicotyledons</taxon>
        <taxon>Gunneridae</taxon>
        <taxon>Pentapetalae</taxon>
        <taxon>asterids</taxon>
        <taxon>lamiids</taxon>
        <taxon>Lamiales</taxon>
        <taxon>Pedaliaceae</taxon>
        <taxon>Sesamum</taxon>
    </lineage>
</organism>
<evidence type="ECO:0000313" key="2">
    <source>
        <dbReference type="EMBL" id="KAL0285859.1"/>
    </source>
</evidence>
<dbReference type="InterPro" id="IPR013103">
    <property type="entry name" value="RVT_2"/>
</dbReference>
<dbReference type="AlphaFoldDB" id="A0AAW2IUJ7"/>
<reference evidence="2" key="2">
    <citation type="journal article" date="2024" name="Plant">
        <title>Genomic evolution and insights into agronomic trait innovations of Sesamum species.</title>
        <authorList>
            <person name="Miao H."/>
            <person name="Wang L."/>
            <person name="Qu L."/>
            <person name="Liu H."/>
            <person name="Sun Y."/>
            <person name="Le M."/>
            <person name="Wang Q."/>
            <person name="Wei S."/>
            <person name="Zheng Y."/>
            <person name="Lin W."/>
            <person name="Duan Y."/>
            <person name="Cao H."/>
            <person name="Xiong S."/>
            <person name="Wang X."/>
            <person name="Wei L."/>
            <person name="Li C."/>
            <person name="Ma Q."/>
            <person name="Ju M."/>
            <person name="Zhao R."/>
            <person name="Li G."/>
            <person name="Mu C."/>
            <person name="Tian Q."/>
            <person name="Mei H."/>
            <person name="Zhang T."/>
            <person name="Gao T."/>
            <person name="Zhang H."/>
        </authorList>
    </citation>
    <scope>NUCLEOTIDE SEQUENCE</scope>
    <source>
        <strain evidence="2">KEN8</strain>
    </source>
</reference>
<dbReference type="SUPFAM" id="SSF56672">
    <property type="entry name" value="DNA/RNA polymerases"/>
    <property type="match status" value="1"/>
</dbReference>
<dbReference type="InterPro" id="IPR043502">
    <property type="entry name" value="DNA/RNA_pol_sf"/>
</dbReference>
<reference evidence="2" key="1">
    <citation type="submission" date="2020-06" db="EMBL/GenBank/DDBJ databases">
        <authorList>
            <person name="Li T."/>
            <person name="Hu X."/>
            <person name="Zhang T."/>
            <person name="Song X."/>
            <person name="Zhang H."/>
            <person name="Dai N."/>
            <person name="Sheng W."/>
            <person name="Hou X."/>
            <person name="Wei L."/>
        </authorList>
    </citation>
    <scope>NUCLEOTIDE SEQUENCE</scope>
    <source>
        <strain evidence="2">KEN8</strain>
        <tissue evidence="2">Leaf</tissue>
    </source>
</reference>
<protein>
    <submittedName>
        <fullName evidence="2">Retrovirus-related Pol polyprotein from transposon RE2</fullName>
    </submittedName>
</protein>
<sequence>MTSSSQLIQFLTGLSDAYDHVRNQILLMDPLPSIGKAYSMILKVEKQREIHSNAPTFLPNGAMNVRSWGRGKQMASKTIEKRDKRSLLCEHCNKTGHDKESCFKIHGYPDWYKNLMEQRKKGVGAQERAFAAIDDSETSTQRDTDQQLADMIRSEVRRVIQEQTEFVDVNMAEYEDFVGLISLLLYVDDILVTGPYDSHIIEVKRYLDNLFTIKDLGEAKYFLGLEIARTSQGLIVTQTKYVTDLIEDMGLARAKTTTTLLPIGVKFIAEAGGALPNPSQYRRLIGRVLYLGYTRADISHATQQLS</sequence>
<comment type="caution">
    <text evidence="2">The sequence shown here is derived from an EMBL/GenBank/DDBJ whole genome shotgun (WGS) entry which is preliminary data.</text>
</comment>
<feature type="domain" description="Reverse transcriptase Ty1/copia-type" evidence="1">
    <location>
        <begin position="183"/>
        <end position="259"/>
    </location>
</feature>
<dbReference type="PANTHER" id="PTHR34222:SF99">
    <property type="entry name" value="PROTEIN, PUTATIVE-RELATED"/>
    <property type="match status" value="1"/>
</dbReference>
<name>A0AAW2IUJ7_9LAMI</name>
<dbReference type="Pfam" id="PF07727">
    <property type="entry name" value="RVT_2"/>
    <property type="match status" value="1"/>
</dbReference>
<accession>A0AAW2IUJ7</accession>
<gene>
    <name evidence="2" type="ORF">Scaly_2807100</name>
</gene>
<proteinExistence type="predicted"/>
<dbReference type="PANTHER" id="PTHR34222">
    <property type="entry name" value="GAG_PRE-INTEGRS DOMAIN-CONTAINING PROTEIN"/>
    <property type="match status" value="1"/>
</dbReference>
<dbReference type="EMBL" id="JACGWM010001910">
    <property type="protein sequence ID" value="KAL0285859.1"/>
    <property type="molecule type" value="Genomic_DNA"/>
</dbReference>